<keyword evidence="1" id="KW-0472">Membrane</keyword>
<feature type="transmembrane region" description="Helical" evidence="1">
    <location>
        <begin position="72"/>
        <end position="90"/>
    </location>
</feature>
<feature type="transmembrane region" description="Helical" evidence="1">
    <location>
        <begin position="6"/>
        <end position="22"/>
    </location>
</feature>
<dbReference type="EMBL" id="HBGE01107318">
    <property type="protein sequence ID" value="CAD9187235.1"/>
    <property type="molecule type" value="Transcribed_RNA"/>
</dbReference>
<feature type="transmembrane region" description="Helical" evidence="1">
    <location>
        <begin position="119"/>
        <end position="140"/>
    </location>
</feature>
<sequence length="210" mass="23809">MVHVPGLIVLALVLSFVATLIIPERHVDLDETVVVFRMFSSAAAFGLSVPTMCRNIQDGLTNGWSEKTVGRVPAQVCFMIPCAFLCLACVHRLKYDYLVVSPLARRLLRRCPCLDRKRCLTALSCWICFSGGLRFLHHWFHSDKKRQFGWDNDRILVSMGWIFFFLTTLLFETVSALLDLLGALVCLLARLADWCMGYRSNGQACSDKRD</sequence>
<evidence type="ECO:0000256" key="1">
    <source>
        <dbReference type="SAM" id="Phobius"/>
    </source>
</evidence>
<reference evidence="2" key="1">
    <citation type="submission" date="2021-01" db="EMBL/GenBank/DDBJ databases">
        <authorList>
            <person name="Corre E."/>
            <person name="Pelletier E."/>
            <person name="Niang G."/>
            <person name="Scheremetjew M."/>
            <person name="Finn R."/>
            <person name="Kale V."/>
            <person name="Holt S."/>
            <person name="Cochrane G."/>
            <person name="Meng A."/>
            <person name="Brown T."/>
            <person name="Cohen L."/>
        </authorList>
    </citation>
    <scope>NUCLEOTIDE SEQUENCE</scope>
    <source>
        <strain evidence="2">OF101</strain>
    </source>
</reference>
<gene>
    <name evidence="2" type="ORF">ACAT0790_LOCUS64009</name>
</gene>
<evidence type="ECO:0000313" key="2">
    <source>
        <dbReference type="EMBL" id="CAD9187235.1"/>
    </source>
</evidence>
<name>A0A7S1S8J0_ALECA</name>
<feature type="transmembrane region" description="Helical" evidence="1">
    <location>
        <begin position="34"/>
        <end position="52"/>
    </location>
</feature>
<dbReference type="AlphaFoldDB" id="A0A7S1S8J0"/>
<organism evidence="2">
    <name type="scientific">Alexandrium catenella</name>
    <name type="common">Red tide dinoflagellate</name>
    <name type="synonym">Gonyaulax catenella</name>
    <dbReference type="NCBI Taxonomy" id="2925"/>
    <lineage>
        <taxon>Eukaryota</taxon>
        <taxon>Sar</taxon>
        <taxon>Alveolata</taxon>
        <taxon>Dinophyceae</taxon>
        <taxon>Gonyaulacales</taxon>
        <taxon>Pyrocystaceae</taxon>
        <taxon>Alexandrium</taxon>
    </lineage>
</organism>
<feature type="transmembrane region" description="Helical" evidence="1">
    <location>
        <begin position="160"/>
        <end position="189"/>
    </location>
</feature>
<keyword evidence="1" id="KW-1133">Transmembrane helix</keyword>
<keyword evidence="1" id="KW-0812">Transmembrane</keyword>
<protein>
    <submittedName>
        <fullName evidence="2">Uncharacterized protein</fullName>
    </submittedName>
</protein>
<accession>A0A7S1S8J0</accession>
<proteinExistence type="predicted"/>